<comment type="caution">
    <text evidence="1">The sequence shown here is derived from an EMBL/GenBank/DDBJ whole genome shotgun (WGS) entry which is preliminary data.</text>
</comment>
<dbReference type="EMBL" id="CAJMWV010003795">
    <property type="protein sequence ID" value="CAE6488077.1"/>
    <property type="molecule type" value="Genomic_DNA"/>
</dbReference>
<proteinExistence type="predicted"/>
<dbReference type="OrthoDB" id="2104739at2759"/>
<dbReference type="AlphaFoldDB" id="A0A8H3CKS6"/>
<gene>
    <name evidence="1" type="ORF">RDB_LOCUS106068</name>
</gene>
<evidence type="ECO:0000313" key="1">
    <source>
        <dbReference type="EMBL" id="CAE6488077.1"/>
    </source>
</evidence>
<dbReference type="Proteomes" id="UP000663831">
    <property type="component" value="Unassembled WGS sequence"/>
</dbReference>
<accession>A0A8H3CKS6</accession>
<name>A0A8H3CKS6_9AGAM</name>
<evidence type="ECO:0008006" key="3">
    <source>
        <dbReference type="Google" id="ProtNLM"/>
    </source>
</evidence>
<protein>
    <recommendedName>
        <fullName evidence="3">HNH nuclease domain-containing protein</fullName>
    </recommendedName>
</protein>
<organism evidence="1 2">
    <name type="scientific">Rhizoctonia solani</name>
    <dbReference type="NCBI Taxonomy" id="456999"/>
    <lineage>
        <taxon>Eukaryota</taxon>
        <taxon>Fungi</taxon>
        <taxon>Dikarya</taxon>
        <taxon>Basidiomycota</taxon>
        <taxon>Agaricomycotina</taxon>
        <taxon>Agaricomycetes</taxon>
        <taxon>Cantharellales</taxon>
        <taxon>Ceratobasidiaceae</taxon>
        <taxon>Rhizoctonia</taxon>
    </lineage>
</organism>
<evidence type="ECO:0000313" key="2">
    <source>
        <dbReference type="Proteomes" id="UP000663831"/>
    </source>
</evidence>
<reference evidence="1" key="1">
    <citation type="submission" date="2021-01" db="EMBL/GenBank/DDBJ databases">
        <authorList>
            <person name="Kaushik A."/>
        </authorList>
    </citation>
    <scope>NUCLEOTIDE SEQUENCE</scope>
    <source>
        <strain evidence="1">AG3-1AP</strain>
    </source>
</reference>
<sequence>MFATPLPPLDGHFENDQIAHSAYQRTLRLENQNVVWIRILGYMLIYAPHENGRLEIARDIHSCATDQDVLELGCSIFMYFVQYFKLVDTCTPGPPSPPSSDPLQGQTSNLIFATPATYSEAKANALVRDNYRCMLTGKVDTHTYTYSPRLREQLGNSPPPDVDDTECWHIIPHCAPNCIHDSEKKQTTCAATFNLLERFGNINHLQLSQGGPHHWTNVMTVQLGLRQNFNLLHIWLDPVEGMEDTYAIGRRYPGLRPDLPQAITFTTSNPALPLPDRRYLALHAACARVAHLSGATETIGSISNEMEHRGVLSEDGSSAVLLEHFLSVHSARVA</sequence>